<dbReference type="SUPFAM" id="SSF52833">
    <property type="entry name" value="Thioredoxin-like"/>
    <property type="match status" value="1"/>
</dbReference>
<dbReference type="InterPro" id="IPR002109">
    <property type="entry name" value="Glutaredoxin"/>
</dbReference>
<sequence length="84" mass="8819">MTSSSAVDFYWRPGCGFCSRLERELAGRNVTLRKHNIWDDPAHAAVVRDAANGNETVPTVVIGAVALVNPSAEAVVAALAAAGR</sequence>
<organism evidence="2">
    <name type="scientific">freshwater metagenome</name>
    <dbReference type="NCBI Taxonomy" id="449393"/>
    <lineage>
        <taxon>unclassified sequences</taxon>
        <taxon>metagenomes</taxon>
        <taxon>ecological metagenomes</taxon>
    </lineage>
</organism>
<dbReference type="InterPro" id="IPR036249">
    <property type="entry name" value="Thioredoxin-like_sf"/>
</dbReference>
<name>A0A6J6VCE4_9ZZZZ</name>
<proteinExistence type="predicted"/>
<dbReference type="EMBL" id="CAEZYR010000170">
    <property type="protein sequence ID" value="CAB4769424.1"/>
    <property type="molecule type" value="Genomic_DNA"/>
</dbReference>
<dbReference type="Gene3D" id="3.40.30.10">
    <property type="entry name" value="Glutaredoxin"/>
    <property type="match status" value="1"/>
</dbReference>
<dbReference type="EMBL" id="CAFABA010000026">
    <property type="protein sequence ID" value="CAB4824028.1"/>
    <property type="molecule type" value="Genomic_DNA"/>
</dbReference>
<feature type="domain" description="Glutaredoxin" evidence="1">
    <location>
        <begin position="9"/>
        <end position="63"/>
    </location>
</feature>
<dbReference type="AlphaFoldDB" id="A0A6J6VCE4"/>
<gene>
    <name evidence="2" type="ORF">UFOPK2754_03012</name>
    <name evidence="3" type="ORF">UFOPK3139_00893</name>
    <name evidence="4" type="ORF">UFOPK3543_02716</name>
</gene>
<dbReference type="PROSITE" id="PS51354">
    <property type="entry name" value="GLUTAREDOXIN_2"/>
    <property type="match status" value="1"/>
</dbReference>
<evidence type="ECO:0000313" key="2">
    <source>
        <dbReference type="EMBL" id="CAB4769424.1"/>
    </source>
</evidence>
<evidence type="ECO:0000313" key="3">
    <source>
        <dbReference type="EMBL" id="CAB4824028.1"/>
    </source>
</evidence>
<reference evidence="2" key="1">
    <citation type="submission" date="2020-05" db="EMBL/GenBank/DDBJ databases">
        <authorList>
            <person name="Chiriac C."/>
            <person name="Salcher M."/>
            <person name="Ghai R."/>
            <person name="Kavagutti S V."/>
        </authorList>
    </citation>
    <scope>NUCLEOTIDE SEQUENCE</scope>
</reference>
<dbReference type="EMBL" id="CAFBMH010000148">
    <property type="protein sequence ID" value="CAB4932082.1"/>
    <property type="molecule type" value="Genomic_DNA"/>
</dbReference>
<dbReference type="Pfam" id="PF00462">
    <property type="entry name" value="Glutaredoxin"/>
    <property type="match status" value="1"/>
</dbReference>
<protein>
    <submittedName>
        <fullName evidence="2">Unannotated protein</fullName>
    </submittedName>
</protein>
<evidence type="ECO:0000259" key="1">
    <source>
        <dbReference type="Pfam" id="PF00462"/>
    </source>
</evidence>
<evidence type="ECO:0000313" key="4">
    <source>
        <dbReference type="EMBL" id="CAB4932082.1"/>
    </source>
</evidence>
<accession>A0A6J6VCE4</accession>